<dbReference type="GO" id="GO:0031267">
    <property type="term" value="F:small GTPase binding"/>
    <property type="evidence" value="ECO:0007669"/>
    <property type="project" value="TreeGrafter"/>
</dbReference>
<evidence type="ECO:0000313" key="9">
    <source>
        <dbReference type="Proteomes" id="UP000494206"/>
    </source>
</evidence>
<evidence type="ECO:0000256" key="1">
    <source>
        <dbReference type="ARBA" id="ARBA00006296"/>
    </source>
</evidence>
<comment type="similarity">
    <text evidence="1">Belongs to the small G protein signaling modulator family.</text>
</comment>
<dbReference type="FunFam" id="2.30.30.40:FF:000115">
    <property type="entry name" value="Small G protein signaling modulator 3 homolog"/>
    <property type="match status" value="1"/>
</dbReference>
<sequence>MAKYKKGKEAKYADVIADDDDDDVLPVARKIAETTKEVDQPVHSSHFDLDDKPFSAINKAILPTYIEDSHDLFDIFGFRKKNDVVEKKTDEDEPTTSTIENSAHKMKFISLIQDVHTEVKDDVLWSHVLGPELKTERFEELLKQGGIPHSMRPYLWPRLCGATKKQKEAKYNYESVLRQCALDKPSIGVQIERDLMRTLPNNICFWKKNSHGIDALRRILKSVAFIYPDLGYCQGMGVIAANLLLYCSEETTFWIMTALIEDILPPNYYSQTLLGLQADERVTRHLMKCHVPDLNKALDDYEVEISLLTVNWLLTLFGSVFPTEVLLRVWDFIFYSGGVNIFRVIISIFKMREEELVEIANTTKSSADIFTALSRLPTTVQDVEKVIEYMGSFEFTITDHLITELRKKHQAILMADQGMIVNTSTDTNLPKQTTKRRKLTRSKSIIKQIFNSKDEPNDPKMKNIRQTEILVDLKESVLQICRYFISCDEKMEMNVCTQADYSPESHKKDIENYLKGRREGARRARALLDFARQEDDELGFRKNDIVTIISEKDEHCWIGEVNGLRGWFPAKFVEVVDERGKSYTIYGDEAVSPEITEYIRGRLANSFRQIMDHGIRENVLYSSVAYHPWSFVEDIAYYSVEKNFNSVYSRLTLCNTFNLDQDGKILTPEELLFRSVQLVNDSHNCVSAHPDVKLRSLLVLGVNEQCLHLWFELFCSATSHEHIRNKYYHSWAFIRSPAWRQIKCDLRLLSQFSFNLSMTFEIDGIDKKKKKASNGLLTSHKKKILSTVVSSSQEGKSNSEEPLKQGVTDMLIKHHLFSWDL</sequence>
<keyword evidence="2 4" id="KW-0728">SH3 domain</keyword>
<dbReference type="PROSITE" id="PS50086">
    <property type="entry name" value="TBC_RABGAP"/>
    <property type="match status" value="1"/>
</dbReference>
<dbReference type="PANTHER" id="PTHR47219">
    <property type="entry name" value="RAB GTPASE-ACTIVATING PROTEIN 1-LIKE"/>
    <property type="match status" value="1"/>
</dbReference>
<feature type="domain" description="Rab-GAP TBC" evidence="6">
    <location>
        <begin position="146"/>
        <end position="337"/>
    </location>
</feature>
<dbReference type="EMBL" id="CADEPM010000002">
    <property type="protein sequence ID" value="CAB3399445.1"/>
    <property type="molecule type" value="Genomic_DNA"/>
</dbReference>
<organism evidence="8 9">
    <name type="scientific">Caenorhabditis bovis</name>
    <dbReference type="NCBI Taxonomy" id="2654633"/>
    <lineage>
        <taxon>Eukaryota</taxon>
        <taxon>Metazoa</taxon>
        <taxon>Ecdysozoa</taxon>
        <taxon>Nematoda</taxon>
        <taxon>Chromadorea</taxon>
        <taxon>Rhabditida</taxon>
        <taxon>Rhabditina</taxon>
        <taxon>Rhabditomorpha</taxon>
        <taxon>Rhabditoidea</taxon>
        <taxon>Rhabditidae</taxon>
        <taxon>Peloderinae</taxon>
        <taxon>Caenorhabditis</taxon>
    </lineage>
</organism>
<protein>
    <recommendedName>
        <fullName evidence="3">RUN and TBC1 domain-containing protein 3</fullName>
    </recommendedName>
</protein>
<dbReference type="SMART" id="SM00326">
    <property type="entry name" value="SH3"/>
    <property type="match status" value="1"/>
</dbReference>
<gene>
    <name evidence="8" type="ORF">CBOVIS_LOCUS2568</name>
</gene>
<dbReference type="FunFam" id="1.10.8.270:FF:000051">
    <property type="entry name" value="TBC (Tre-2/Bub2/Cdc16) domain family"/>
    <property type="match status" value="1"/>
</dbReference>
<dbReference type="GO" id="GO:0005096">
    <property type="term" value="F:GTPase activator activity"/>
    <property type="evidence" value="ECO:0007669"/>
    <property type="project" value="TreeGrafter"/>
</dbReference>
<dbReference type="Pfam" id="PF00566">
    <property type="entry name" value="RabGAP-TBC"/>
    <property type="match status" value="1"/>
</dbReference>
<dbReference type="InterPro" id="IPR004012">
    <property type="entry name" value="Run_dom"/>
</dbReference>
<dbReference type="InterPro" id="IPR000195">
    <property type="entry name" value="Rab-GAP-TBC_dom"/>
</dbReference>
<dbReference type="InterPro" id="IPR036028">
    <property type="entry name" value="SH3-like_dom_sf"/>
</dbReference>
<dbReference type="AlphaFoldDB" id="A0A8S1ENQ4"/>
<dbReference type="InterPro" id="IPR001452">
    <property type="entry name" value="SH3_domain"/>
</dbReference>
<dbReference type="InterPro" id="IPR050302">
    <property type="entry name" value="Rab_GAP_TBC_domain"/>
</dbReference>
<dbReference type="Pfam" id="PF00018">
    <property type="entry name" value="SH3_1"/>
    <property type="match status" value="1"/>
</dbReference>
<evidence type="ECO:0000259" key="5">
    <source>
        <dbReference type="PROSITE" id="PS50002"/>
    </source>
</evidence>
<dbReference type="SUPFAM" id="SSF50044">
    <property type="entry name" value="SH3-domain"/>
    <property type="match status" value="1"/>
</dbReference>
<comment type="caution">
    <text evidence="8">The sequence shown here is derived from an EMBL/GenBank/DDBJ whole genome shotgun (WGS) entry which is preliminary data.</text>
</comment>
<evidence type="ECO:0000259" key="6">
    <source>
        <dbReference type="PROSITE" id="PS50086"/>
    </source>
</evidence>
<proteinExistence type="inferred from homology"/>
<evidence type="ECO:0000256" key="2">
    <source>
        <dbReference type="ARBA" id="ARBA00022443"/>
    </source>
</evidence>
<dbReference type="Pfam" id="PF02759">
    <property type="entry name" value="RUN"/>
    <property type="match status" value="1"/>
</dbReference>
<dbReference type="Gene3D" id="1.10.472.80">
    <property type="entry name" value="Ypt/Rab-GAP domain of gyp1p, domain 3"/>
    <property type="match status" value="1"/>
</dbReference>
<dbReference type="CDD" id="cd17688">
    <property type="entry name" value="RUN_SGSM3"/>
    <property type="match status" value="1"/>
</dbReference>
<feature type="domain" description="RUN" evidence="7">
    <location>
        <begin position="594"/>
        <end position="761"/>
    </location>
</feature>
<feature type="domain" description="SH3" evidence="5">
    <location>
        <begin position="519"/>
        <end position="578"/>
    </location>
</feature>
<reference evidence="8 9" key="1">
    <citation type="submission" date="2020-04" db="EMBL/GenBank/DDBJ databases">
        <authorList>
            <person name="Laetsch R D."/>
            <person name="Stevens L."/>
            <person name="Kumar S."/>
            <person name="Blaxter L. M."/>
        </authorList>
    </citation>
    <scope>NUCLEOTIDE SEQUENCE [LARGE SCALE GENOMIC DNA]</scope>
</reference>
<evidence type="ECO:0000256" key="4">
    <source>
        <dbReference type="PROSITE-ProRule" id="PRU00192"/>
    </source>
</evidence>
<dbReference type="InterPro" id="IPR037213">
    <property type="entry name" value="Run_dom_sf"/>
</dbReference>
<evidence type="ECO:0000256" key="3">
    <source>
        <dbReference type="ARBA" id="ARBA00030864"/>
    </source>
</evidence>
<accession>A0A8S1ENQ4</accession>
<dbReference type="Gene3D" id="1.10.8.270">
    <property type="entry name" value="putative rabgap domain of human tbc1 domain family member 14 like domains"/>
    <property type="match status" value="1"/>
</dbReference>
<dbReference type="PROSITE" id="PS50826">
    <property type="entry name" value="RUN"/>
    <property type="match status" value="1"/>
</dbReference>
<dbReference type="PANTHER" id="PTHR47219:SF13">
    <property type="entry name" value="RUN AND TBC1 DOMAIN-CONTAINING PROTEIN 3"/>
    <property type="match status" value="1"/>
</dbReference>
<dbReference type="SUPFAM" id="SSF47923">
    <property type="entry name" value="Ypt/Rab-GAP domain of gyp1p"/>
    <property type="match status" value="2"/>
</dbReference>
<dbReference type="Proteomes" id="UP000494206">
    <property type="component" value="Unassembled WGS sequence"/>
</dbReference>
<keyword evidence="9" id="KW-1185">Reference proteome</keyword>
<dbReference type="SMART" id="SM00593">
    <property type="entry name" value="RUN"/>
    <property type="match status" value="1"/>
</dbReference>
<evidence type="ECO:0000313" key="8">
    <source>
        <dbReference type="EMBL" id="CAB3399445.1"/>
    </source>
</evidence>
<dbReference type="Gene3D" id="1.20.58.900">
    <property type="match status" value="1"/>
</dbReference>
<evidence type="ECO:0000259" key="7">
    <source>
        <dbReference type="PROSITE" id="PS50826"/>
    </source>
</evidence>
<name>A0A8S1ENQ4_9PELO</name>
<dbReference type="SMART" id="SM00164">
    <property type="entry name" value="TBC"/>
    <property type="match status" value="1"/>
</dbReference>
<dbReference type="PROSITE" id="PS50002">
    <property type="entry name" value="SH3"/>
    <property type="match status" value="1"/>
</dbReference>
<dbReference type="SUPFAM" id="SSF140741">
    <property type="entry name" value="RUN domain-like"/>
    <property type="match status" value="1"/>
</dbReference>
<dbReference type="InterPro" id="IPR035969">
    <property type="entry name" value="Rab-GAP_TBC_sf"/>
</dbReference>
<dbReference type="OrthoDB" id="44736at2759"/>